<protein>
    <submittedName>
        <fullName evidence="1">Uncharacterized protein</fullName>
    </submittedName>
</protein>
<name>A0ABD3WRD7_SINWO</name>
<keyword evidence="3" id="KW-1185">Reference proteome</keyword>
<reference evidence="1 3" key="1">
    <citation type="submission" date="2024-11" db="EMBL/GenBank/DDBJ databases">
        <title>Chromosome-level genome assembly of the freshwater bivalve Anodonta woodiana.</title>
        <authorList>
            <person name="Chen X."/>
        </authorList>
    </citation>
    <scope>NUCLEOTIDE SEQUENCE [LARGE SCALE GENOMIC DNA]</scope>
    <source>
        <strain evidence="1">MN2024</strain>
        <tissue evidence="1">Gills</tissue>
    </source>
</reference>
<proteinExistence type="predicted"/>
<gene>
    <name evidence="1" type="ORF">ACJMK2_034390</name>
    <name evidence="2" type="ORF">ACJMK2_034391</name>
</gene>
<dbReference type="AlphaFoldDB" id="A0ABD3WRD7"/>
<accession>A0ABD3WRD7</accession>
<evidence type="ECO:0000313" key="2">
    <source>
        <dbReference type="EMBL" id="KAL3876550.1"/>
    </source>
</evidence>
<evidence type="ECO:0000313" key="3">
    <source>
        <dbReference type="Proteomes" id="UP001634394"/>
    </source>
</evidence>
<dbReference type="EMBL" id="JBJQND010000005">
    <property type="protein sequence ID" value="KAL3876550.1"/>
    <property type="molecule type" value="Genomic_DNA"/>
</dbReference>
<comment type="caution">
    <text evidence="1">The sequence shown here is derived from an EMBL/GenBank/DDBJ whole genome shotgun (WGS) entry which is preliminary data.</text>
</comment>
<evidence type="ECO:0000313" key="1">
    <source>
        <dbReference type="EMBL" id="KAL3876549.1"/>
    </source>
</evidence>
<organism evidence="1 3">
    <name type="scientific">Sinanodonta woodiana</name>
    <name type="common">Chinese pond mussel</name>
    <name type="synonym">Anodonta woodiana</name>
    <dbReference type="NCBI Taxonomy" id="1069815"/>
    <lineage>
        <taxon>Eukaryota</taxon>
        <taxon>Metazoa</taxon>
        <taxon>Spiralia</taxon>
        <taxon>Lophotrochozoa</taxon>
        <taxon>Mollusca</taxon>
        <taxon>Bivalvia</taxon>
        <taxon>Autobranchia</taxon>
        <taxon>Heteroconchia</taxon>
        <taxon>Palaeoheterodonta</taxon>
        <taxon>Unionida</taxon>
        <taxon>Unionoidea</taxon>
        <taxon>Unionidae</taxon>
        <taxon>Unioninae</taxon>
        <taxon>Sinanodonta</taxon>
    </lineage>
</organism>
<dbReference type="Proteomes" id="UP001634394">
    <property type="component" value="Unassembled WGS sequence"/>
</dbReference>
<sequence length="95" mass="10841">MGANIMTEFVPHKLGWSQCHIMALTEVICFDKEIAMRKIHLVPVKTVLKSSENFGKNCQLLIIAKSINPKFYLLLNIDVTQEQFGFLKKMDNASK</sequence>
<dbReference type="EMBL" id="JBJQND010000005">
    <property type="protein sequence ID" value="KAL3876549.1"/>
    <property type="molecule type" value="Genomic_DNA"/>
</dbReference>